<dbReference type="Proteomes" id="UP000054018">
    <property type="component" value="Unassembled WGS sequence"/>
</dbReference>
<proteinExistence type="predicted"/>
<organism evidence="1 2">
    <name type="scientific">Pisolithus microcarpus 441</name>
    <dbReference type="NCBI Taxonomy" id="765257"/>
    <lineage>
        <taxon>Eukaryota</taxon>
        <taxon>Fungi</taxon>
        <taxon>Dikarya</taxon>
        <taxon>Basidiomycota</taxon>
        <taxon>Agaricomycotina</taxon>
        <taxon>Agaricomycetes</taxon>
        <taxon>Agaricomycetidae</taxon>
        <taxon>Boletales</taxon>
        <taxon>Sclerodermatineae</taxon>
        <taxon>Pisolithaceae</taxon>
        <taxon>Pisolithus</taxon>
    </lineage>
</organism>
<evidence type="ECO:0000313" key="2">
    <source>
        <dbReference type="Proteomes" id="UP000054018"/>
    </source>
</evidence>
<protein>
    <submittedName>
        <fullName evidence="1">Uncharacterized protein</fullName>
    </submittedName>
</protein>
<dbReference type="HOGENOM" id="CLU_2979973_0_0_1"/>
<reference evidence="2" key="2">
    <citation type="submission" date="2015-01" db="EMBL/GenBank/DDBJ databases">
        <title>Evolutionary Origins and Diversification of the Mycorrhizal Mutualists.</title>
        <authorList>
            <consortium name="DOE Joint Genome Institute"/>
            <consortium name="Mycorrhizal Genomics Consortium"/>
            <person name="Kohler A."/>
            <person name="Kuo A."/>
            <person name="Nagy L.G."/>
            <person name="Floudas D."/>
            <person name="Copeland A."/>
            <person name="Barry K.W."/>
            <person name="Cichocki N."/>
            <person name="Veneault-Fourrey C."/>
            <person name="LaButti K."/>
            <person name="Lindquist E.A."/>
            <person name="Lipzen A."/>
            <person name="Lundell T."/>
            <person name="Morin E."/>
            <person name="Murat C."/>
            <person name="Riley R."/>
            <person name="Ohm R."/>
            <person name="Sun H."/>
            <person name="Tunlid A."/>
            <person name="Henrissat B."/>
            <person name="Grigoriev I.V."/>
            <person name="Hibbett D.S."/>
            <person name="Martin F."/>
        </authorList>
    </citation>
    <scope>NUCLEOTIDE SEQUENCE [LARGE SCALE GENOMIC DNA]</scope>
    <source>
        <strain evidence="2">441</strain>
    </source>
</reference>
<reference evidence="1 2" key="1">
    <citation type="submission" date="2014-04" db="EMBL/GenBank/DDBJ databases">
        <authorList>
            <consortium name="DOE Joint Genome Institute"/>
            <person name="Kuo A."/>
            <person name="Kohler A."/>
            <person name="Costa M.D."/>
            <person name="Nagy L.G."/>
            <person name="Floudas D."/>
            <person name="Copeland A."/>
            <person name="Barry K.W."/>
            <person name="Cichocki N."/>
            <person name="Veneault-Fourrey C."/>
            <person name="LaButti K."/>
            <person name="Lindquist E.A."/>
            <person name="Lipzen A."/>
            <person name="Lundell T."/>
            <person name="Morin E."/>
            <person name="Murat C."/>
            <person name="Sun H."/>
            <person name="Tunlid A."/>
            <person name="Henrissat B."/>
            <person name="Grigoriev I.V."/>
            <person name="Hibbett D.S."/>
            <person name="Martin F."/>
            <person name="Nordberg H.P."/>
            <person name="Cantor M.N."/>
            <person name="Hua S.X."/>
        </authorList>
    </citation>
    <scope>NUCLEOTIDE SEQUENCE [LARGE SCALE GENOMIC DNA]</scope>
    <source>
        <strain evidence="1 2">441</strain>
    </source>
</reference>
<name>A0A0C9XUP0_9AGAM</name>
<dbReference type="AlphaFoldDB" id="A0A0C9XUP0"/>
<gene>
    <name evidence="1" type="ORF">PISMIDRAFT_277581</name>
</gene>
<sequence>MPNSAWNRNLIQSVFAPGSKKIPRCGDLVKRVTIMCSFGDTDISAWYVGNGWLKQRLW</sequence>
<evidence type="ECO:0000313" key="1">
    <source>
        <dbReference type="EMBL" id="KIK16100.1"/>
    </source>
</evidence>
<keyword evidence="2" id="KW-1185">Reference proteome</keyword>
<accession>A0A0C9XUP0</accession>
<dbReference type="EMBL" id="KN833867">
    <property type="protein sequence ID" value="KIK16100.1"/>
    <property type="molecule type" value="Genomic_DNA"/>
</dbReference>